<organism evidence="2 3">
    <name type="scientific">Candidatus Corynebacterium avicola</name>
    <dbReference type="NCBI Taxonomy" id="2838527"/>
    <lineage>
        <taxon>Bacteria</taxon>
        <taxon>Bacillati</taxon>
        <taxon>Actinomycetota</taxon>
        <taxon>Actinomycetes</taxon>
        <taxon>Mycobacteriales</taxon>
        <taxon>Corynebacteriaceae</taxon>
        <taxon>Corynebacterium</taxon>
    </lineage>
</organism>
<comment type="caution">
    <text evidence="2">The sequence shown here is derived from an EMBL/GenBank/DDBJ whole genome shotgun (WGS) entry which is preliminary data.</text>
</comment>
<dbReference type="Gene3D" id="1.10.10.10">
    <property type="entry name" value="Winged helix-like DNA-binding domain superfamily/Winged helix DNA-binding domain"/>
    <property type="match status" value="1"/>
</dbReference>
<dbReference type="Proteomes" id="UP000824190">
    <property type="component" value="Unassembled WGS sequence"/>
</dbReference>
<dbReference type="InterPro" id="IPR036388">
    <property type="entry name" value="WH-like_DNA-bd_sf"/>
</dbReference>
<reference evidence="2" key="2">
    <citation type="submission" date="2021-04" db="EMBL/GenBank/DDBJ databases">
        <authorList>
            <person name="Gilroy R."/>
        </authorList>
    </citation>
    <scope>NUCLEOTIDE SEQUENCE</scope>
    <source>
        <strain evidence="2">CHK32-1732</strain>
    </source>
</reference>
<dbReference type="Pfam" id="PF01022">
    <property type="entry name" value="HTH_5"/>
    <property type="match status" value="1"/>
</dbReference>
<evidence type="ECO:0000313" key="3">
    <source>
        <dbReference type="Proteomes" id="UP000824190"/>
    </source>
</evidence>
<dbReference type="SUPFAM" id="SSF46785">
    <property type="entry name" value="Winged helix' DNA-binding domain"/>
    <property type="match status" value="1"/>
</dbReference>
<evidence type="ECO:0000259" key="1">
    <source>
        <dbReference type="SMART" id="SM00418"/>
    </source>
</evidence>
<dbReference type="EMBL" id="DXGC01000017">
    <property type="protein sequence ID" value="HIW90412.1"/>
    <property type="molecule type" value="Genomic_DNA"/>
</dbReference>
<accession>A0A9D1RPG5</accession>
<reference evidence="2" key="1">
    <citation type="journal article" date="2021" name="PeerJ">
        <title>Extensive microbial diversity within the chicken gut microbiome revealed by metagenomics and culture.</title>
        <authorList>
            <person name="Gilroy R."/>
            <person name="Ravi A."/>
            <person name="Getino M."/>
            <person name="Pursley I."/>
            <person name="Horton D.L."/>
            <person name="Alikhan N.F."/>
            <person name="Baker D."/>
            <person name="Gharbi K."/>
            <person name="Hall N."/>
            <person name="Watson M."/>
            <person name="Adriaenssens E.M."/>
            <person name="Foster-Nyarko E."/>
            <person name="Jarju S."/>
            <person name="Secka A."/>
            <person name="Antonio M."/>
            <person name="Oren A."/>
            <person name="Chaudhuri R.R."/>
            <person name="La Ragione R."/>
            <person name="Hildebrand F."/>
            <person name="Pallen M.J."/>
        </authorList>
    </citation>
    <scope>NUCLEOTIDE SEQUENCE</scope>
    <source>
        <strain evidence="2">CHK32-1732</strain>
    </source>
</reference>
<name>A0A9D1RPG5_9CORY</name>
<gene>
    <name evidence="2" type="ORF">H9870_01925</name>
</gene>
<proteinExistence type="predicted"/>
<dbReference type="AlphaFoldDB" id="A0A9D1RPG5"/>
<sequence>MPGPIALPHPSRDELSITDVMSALGDPGRLSVVRQLTDGPQDVAGCSFGPGEMPKSTRSHQLKVLREAGLIRNEPADRGPRRMVSLRREDLDARFPGLLDVVLASASDKLIEDEAK</sequence>
<dbReference type="InterPro" id="IPR001845">
    <property type="entry name" value="HTH_ArsR_DNA-bd_dom"/>
</dbReference>
<dbReference type="PRINTS" id="PR00778">
    <property type="entry name" value="HTHARSR"/>
</dbReference>
<evidence type="ECO:0000313" key="2">
    <source>
        <dbReference type="EMBL" id="HIW90412.1"/>
    </source>
</evidence>
<dbReference type="InterPro" id="IPR036390">
    <property type="entry name" value="WH_DNA-bd_sf"/>
</dbReference>
<dbReference type="CDD" id="cd00090">
    <property type="entry name" value="HTH_ARSR"/>
    <property type="match status" value="1"/>
</dbReference>
<dbReference type="SMART" id="SM00418">
    <property type="entry name" value="HTH_ARSR"/>
    <property type="match status" value="1"/>
</dbReference>
<protein>
    <submittedName>
        <fullName evidence="2">ArsR family transcriptional regulator</fullName>
    </submittedName>
</protein>
<dbReference type="InterPro" id="IPR011991">
    <property type="entry name" value="ArsR-like_HTH"/>
</dbReference>
<feature type="domain" description="HTH arsR-type" evidence="1">
    <location>
        <begin position="19"/>
        <end position="100"/>
    </location>
</feature>
<dbReference type="GO" id="GO:0003700">
    <property type="term" value="F:DNA-binding transcription factor activity"/>
    <property type="evidence" value="ECO:0007669"/>
    <property type="project" value="InterPro"/>
</dbReference>